<dbReference type="EMBL" id="VFPQ01000001">
    <property type="protein sequence ID" value="TQM74827.1"/>
    <property type="molecule type" value="Genomic_DNA"/>
</dbReference>
<accession>A0A543IW96</accession>
<dbReference type="Proteomes" id="UP000319213">
    <property type="component" value="Unassembled WGS sequence"/>
</dbReference>
<evidence type="ECO:0000256" key="1">
    <source>
        <dbReference type="SAM" id="MobiDB-lite"/>
    </source>
</evidence>
<keyword evidence="2" id="KW-0812">Transmembrane</keyword>
<keyword evidence="2" id="KW-0472">Membrane</keyword>
<feature type="compositionally biased region" description="Low complexity" evidence="1">
    <location>
        <begin position="74"/>
        <end position="111"/>
    </location>
</feature>
<keyword evidence="2" id="KW-1133">Transmembrane helix</keyword>
<feature type="region of interest" description="Disordered" evidence="1">
    <location>
        <begin position="59"/>
        <end position="122"/>
    </location>
</feature>
<dbReference type="RefSeq" id="WP_170198751.1">
    <property type="nucleotide sequence ID" value="NZ_BMPV01000003.1"/>
</dbReference>
<comment type="caution">
    <text evidence="3">The sequence shown here is derived from an EMBL/GenBank/DDBJ whole genome shotgun (WGS) entry which is preliminary data.</text>
</comment>
<sequence length="153" mass="16416">MTENEPISPEDPVKFRLRAGEIGVHRSPVTEPLHHPGYSRNIAPLRFWGFEIAQERYTGRELIPEDDEEETETAPESRTAETRGPAPDEAVPAAPAPTPGTAGEPGKPAEPQAAGHGRRTGPATLLAGLAVLVLVLRRMRRAGRGRHAAGAGR</sequence>
<evidence type="ECO:0000256" key="2">
    <source>
        <dbReference type="SAM" id="Phobius"/>
    </source>
</evidence>
<gene>
    <name evidence="3" type="ORF">FHX40_1511</name>
</gene>
<dbReference type="AlphaFoldDB" id="A0A543IW96"/>
<protein>
    <submittedName>
        <fullName evidence="3">Uncharacterized protein</fullName>
    </submittedName>
</protein>
<name>A0A543IW96_9ACTN</name>
<feature type="transmembrane region" description="Helical" evidence="2">
    <location>
        <begin position="120"/>
        <end position="136"/>
    </location>
</feature>
<organism evidence="3 4">
    <name type="scientific">Thermopolyspora flexuosa</name>
    <dbReference type="NCBI Taxonomy" id="103836"/>
    <lineage>
        <taxon>Bacteria</taxon>
        <taxon>Bacillati</taxon>
        <taxon>Actinomycetota</taxon>
        <taxon>Actinomycetes</taxon>
        <taxon>Streptosporangiales</taxon>
        <taxon>Streptosporangiaceae</taxon>
        <taxon>Thermopolyspora</taxon>
    </lineage>
</organism>
<feature type="compositionally biased region" description="Acidic residues" evidence="1">
    <location>
        <begin position="64"/>
        <end position="73"/>
    </location>
</feature>
<evidence type="ECO:0000313" key="4">
    <source>
        <dbReference type="Proteomes" id="UP000319213"/>
    </source>
</evidence>
<proteinExistence type="predicted"/>
<evidence type="ECO:0000313" key="3">
    <source>
        <dbReference type="EMBL" id="TQM74827.1"/>
    </source>
</evidence>
<reference evidence="3 4" key="1">
    <citation type="submission" date="2019-06" db="EMBL/GenBank/DDBJ databases">
        <title>Sequencing the genomes of 1000 actinobacteria strains.</title>
        <authorList>
            <person name="Klenk H.-P."/>
        </authorList>
    </citation>
    <scope>NUCLEOTIDE SEQUENCE [LARGE SCALE GENOMIC DNA]</scope>
    <source>
        <strain evidence="3 4">DSM 43186</strain>
    </source>
</reference>
<keyword evidence="4" id="KW-1185">Reference proteome</keyword>